<evidence type="ECO:0000313" key="2">
    <source>
        <dbReference type="Proteomes" id="UP001056649"/>
    </source>
</evidence>
<dbReference type="Pfam" id="PF08837">
    <property type="entry name" value="DUF1810"/>
    <property type="match status" value="1"/>
</dbReference>
<dbReference type="KEGG" id="eps:L0Y14_05875"/>
<keyword evidence="2" id="KW-1185">Reference proteome</keyword>
<dbReference type="EMBL" id="CP090569">
    <property type="protein sequence ID" value="USF88760.1"/>
    <property type="molecule type" value="Genomic_DNA"/>
</dbReference>
<evidence type="ECO:0000313" key="1">
    <source>
        <dbReference type="EMBL" id="USF88760.1"/>
    </source>
</evidence>
<organism evidence="1 2">
    <name type="scientific">Candidatus Endoriftia persephonae</name>
    <dbReference type="NCBI Taxonomy" id="393765"/>
    <lineage>
        <taxon>Bacteria</taxon>
        <taxon>Pseudomonadati</taxon>
        <taxon>Pseudomonadota</taxon>
        <taxon>Gammaproteobacteria</taxon>
        <taxon>Chromatiales</taxon>
        <taxon>Sedimenticolaceae</taxon>
        <taxon>Candidatus Endoriftia</taxon>
    </lineage>
</organism>
<dbReference type="SUPFAM" id="SSF140736">
    <property type="entry name" value="Rv1873-like"/>
    <property type="match status" value="1"/>
</dbReference>
<dbReference type="RefSeq" id="WP_083825127.1">
    <property type="nucleotide sequence ID" value="NZ_CP090569.1"/>
</dbReference>
<reference evidence="1" key="1">
    <citation type="journal article" date="2022" name="Mol. Ecol. Resour.">
        <title>The complete and closed genome of the facultative generalist Candidatus Endoriftia persephone from deep-sea hydrothermal vents.</title>
        <authorList>
            <person name="de Oliveira A.L."/>
            <person name="Srivastava A."/>
            <person name="Espada-Hinojosa S."/>
            <person name="Bright M."/>
        </authorList>
    </citation>
    <scope>NUCLEOTIDE SEQUENCE</scope>
    <source>
        <strain evidence="1">Tica-EPR-9o50.N</strain>
    </source>
</reference>
<name>A0A9J7A1V6_9GAMM</name>
<dbReference type="InterPro" id="IPR036287">
    <property type="entry name" value="Rv1873-like_sf"/>
</dbReference>
<sequence>MEDKYNLQRFLSAQGENIEGVLQELRRGQKRGHWMWYMFPQIKCLGHSSTSEYYAIQSASEATAYLQHPVLGSRLVACTNTVNEHQDLTAEQIFGYPDYLKFRSSMTLFNIVAGNDSPFSHALDRFFEGEPDKRTLSILESL</sequence>
<dbReference type="InterPro" id="IPR014937">
    <property type="entry name" value="DUF1810"/>
</dbReference>
<dbReference type="PIRSF" id="PIRSF008546">
    <property type="entry name" value="UCP008546"/>
    <property type="match status" value="1"/>
</dbReference>
<accession>A0A9J7A1V6</accession>
<proteinExistence type="predicted"/>
<gene>
    <name evidence="1" type="ORF">L0Y14_05875</name>
</gene>
<dbReference type="AlphaFoldDB" id="A0A9J7A1V6"/>
<dbReference type="Gene3D" id="1.25.40.380">
    <property type="entry name" value="Protein of unknown function DUF1810"/>
    <property type="match status" value="1"/>
</dbReference>
<protein>
    <submittedName>
        <fullName evidence="1">DUF1810 domain-containing protein</fullName>
    </submittedName>
</protein>
<dbReference type="Proteomes" id="UP001056649">
    <property type="component" value="Chromosome"/>
</dbReference>